<keyword evidence="5" id="KW-1185">Reference proteome</keyword>
<feature type="chain" id="PRO_5035157871" description="DUF5689 domain-containing protein" evidence="1">
    <location>
        <begin position="26"/>
        <end position="454"/>
    </location>
</feature>
<dbReference type="RefSeq" id="WP_188441932.1">
    <property type="nucleotide sequence ID" value="NZ_BMGK01000007.1"/>
</dbReference>
<gene>
    <name evidence="4" type="ORF">GCM10011312_19140</name>
</gene>
<evidence type="ECO:0000256" key="1">
    <source>
        <dbReference type="SAM" id="SignalP"/>
    </source>
</evidence>
<evidence type="ECO:0008006" key="6">
    <source>
        <dbReference type="Google" id="ProtNLM"/>
    </source>
</evidence>
<feature type="signal peptide" evidence="1">
    <location>
        <begin position="1"/>
        <end position="25"/>
    </location>
</feature>
<dbReference type="EMBL" id="BMGK01000007">
    <property type="protein sequence ID" value="GGD95650.1"/>
    <property type="molecule type" value="Genomic_DNA"/>
</dbReference>
<dbReference type="Pfam" id="PF16409">
    <property type="entry name" value="DUF5017"/>
    <property type="match status" value="1"/>
</dbReference>
<dbReference type="NCBIfam" id="NF038128">
    <property type="entry name" value="choice_anch_J"/>
    <property type="match status" value="1"/>
</dbReference>
<dbReference type="InterPro" id="IPR032185">
    <property type="entry name" value="DUF5017"/>
</dbReference>
<feature type="domain" description="DUF5017" evidence="2">
    <location>
        <begin position="358"/>
        <end position="445"/>
    </location>
</feature>
<dbReference type="Pfam" id="PF18942">
    <property type="entry name" value="DUF5689"/>
    <property type="match status" value="1"/>
</dbReference>
<dbReference type="InterPro" id="IPR043744">
    <property type="entry name" value="DUF5689"/>
</dbReference>
<accession>A0A8J2Y7B4</accession>
<dbReference type="Gene3D" id="2.60.120.200">
    <property type="match status" value="1"/>
</dbReference>
<evidence type="ECO:0000259" key="3">
    <source>
        <dbReference type="Pfam" id="PF18942"/>
    </source>
</evidence>
<evidence type="ECO:0000313" key="4">
    <source>
        <dbReference type="EMBL" id="GGD95650.1"/>
    </source>
</evidence>
<protein>
    <recommendedName>
        <fullName evidence="6">DUF5689 domain-containing protein</fullName>
    </recommendedName>
</protein>
<reference evidence="4" key="2">
    <citation type="submission" date="2020-09" db="EMBL/GenBank/DDBJ databases">
        <authorList>
            <person name="Sun Q."/>
            <person name="Zhou Y."/>
        </authorList>
    </citation>
    <scope>NUCLEOTIDE SEQUENCE</scope>
    <source>
        <strain evidence="4">CGMCC 1.12924</strain>
    </source>
</reference>
<comment type="caution">
    <text evidence="4">The sequence shown here is derived from an EMBL/GenBank/DDBJ whole genome shotgun (WGS) entry which is preliminary data.</text>
</comment>
<keyword evidence="1" id="KW-0732">Signal</keyword>
<evidence type="ECO:0000313" key="5">
    <source>
        <dbReference type="Proteomes" id="UP000652231"/>
    </source>
</evidence>
<name>A0A8J2Y7B4_9FLAO</name>
<feature type="domain" description="DUF5689" evidence="3">
    <location>
        <begin position="43"/>
        <end position="267"/>
    </location>
</feature>
<dbReference type="Proteomes" id="UP000652231">
    <property type="component" value="Unassembled WGS sequence"/>
</dbReference>
<sequence>MKTIKNIKLLSVLFFAGLVTMSCVKDDDFDTPEINTEEPNVTVNTNIESVKSFYNGFEPVLITNGDNAMYMEAYVVSSDETGNFYKTLVIQDSPENPQHGISISTESTDMYTLFEPGRKIYVRVDGLYSGEFAGLPTLGVLDGEEVGRMSIIEFEERVMRSNEVEELVPNIRTLNGVSDSDLNTLVAFENVQISDSDLGEPYANLTNTFSVNRTITNCERTAEIIMRNSGFADFKNELIPEGNGQLTAVMSKFNNDFQVFIRSTNDVNFDQDRCLEDTGEPGGALLFEDFEGIGTTGNGANINLPEWTNVNITGGSERYEAREFDDNQYAQITAFSSGEAVLEAWLVTPTVDLTGTANPKLSFTTKDGFNNGEALKVFISTNFSGNVENATWTELSATIASGTSSGYAPNFTASGDIDLSAYAGQSIAVGFQYIGSDGGVTTTYQIDDVAVFDE</sequence>
<reference evidence="4" key="1">
    <citation type="journal article" date="2014" name="Int. J. Syst. Evol. Microbiol.">
        <title>Complete genome sequence of Corynebacterium casei LMG S-19264T (=DSM 44701T), isolated from a smear-ripened cheese.</title>
        <authorList>
            <consortium name="US DOE Joint Genome Institute (JGI-PGF)"/>
            <person name="Walter F."/>
            <person name="Albersmeier A."/>
            <person name="Kalinowski J."/>
            <person name="Ruckert C."/>
        </authorList>
    </citation>
    <scope>NUCLEOTIDE SEQUENCE</scope>
    <source>
        <strain evidence="4">CGMCC 1.12924</strain>
    </source>
</reference>
<proteinExistence type="predicted"/>
<dbReference type="AlphaFoldDB" id="A0A8J2Y7B4"/>
<evidence type="ECO:0000259" key="2">
    <source>
        <dbReference type="Pfam" id="PF16409"/>
    </source>
</evidence>
<organism evidence="4 5">
    <name type="scientific">Planktosalinus lacus</name>
    <dbReference type="NCBI Taxonomy" id="1526573"/>
    <lineage>
        <taxon>Bacteria</taxon>
        <taxon>Pseudomonadati</taxon>
        <taxon>Bacteroidota</taxon>
        <taxon>Flavobacteriia</taxon>
        <taxon>Flavobacteriales</taxon>
        <taxon>Flavobacteriaceae</taxon>
        <taxon>Planktosalinus</taxon>
    </lineage>
</organism>
<dbReference type="PROSITE" id="PS51257">
    <property type="entry name" value="PROKAR_LIPOPROTEIN"/>
    <property type="match status" value="1"/>
</dbReference>